<gene>
    <name evidence="3" type="ORF">NT6N_15940</name>
</gene>
<dbReference type="Gene3D" id="2.60.120.260">
    <property type="entry name" value="Galactose-binding domain-like"/>
    <property type="match status" value="1"/>
</dbReference>
<keyword evidence="1" id="KW-0732">Signal</keyword>
<organism evidence="3">
    <name type="scientific">Oceaniferula spumae</name>
    <dbReference type="NCBI Taxonomy" id="2979115"/>
    <lineage>
        <taxon>Bacteria</taxon>
        <taxon>Pseudomonadati</taxon>
        <taxon>Verrucomicrobiota</taxon>
        <taxon>Verrucomicrobiia</taxon>
        <taxon>Verrucomicrobiales</taxon>
        <taxon>Verrucomicrobiaceae</taxon>
        <taxon>Oceaniferula</taxon>
    </lineage>
</organism>
<dbReference type="Pfam" id="PF07589">
    <property type="entry name" value="PEP-CTERM"/>
    <property type="match status" value="1"/>
</dbReference>
<dbReference type="SUPFAM" id="SSF49785">
    <property type="entry name" value="Galactose-binding domain-like"/>
    <property type="match status" value="1"/>
</dbReference>
<accession>A0AAT9FKQ3</accession>
<dbReference type="InterPro" id="IPR008979">
    <property type="entry name" value="Galactose-bd-like_sf"/>
</dbReference>
<evidence type="ECO:0000259" key="2">
    <source>
        <dbReference type="Pfam" id="PF07589"/>
    </source>
</evidence>
<reference evidence="3" key="1">
    <citation type="submission" date="2024-07" db="EMBL/GenBank/DDBJ databases">
        <title>Complete genome sequence of Verrucomicrobiaceae bacterium NT6N.</title>
        <authorList>
            <person name="Huang C."/>
            <person name="Takami H."/>
            <person name="Hamasaki K."/>
        </authorList>
    </citation>
    <scope>NUCLEOTIDE SEQUENCE</scope>
    <source>
        <strain evidence="3">NT6N</strain>
    </source>
</reference>
<dbReference type="EMBL" id="AP026866">
    <property type="protein sequence ID" value="BDS06554.1"/>
    <property type="molecule type" value="Genomic_DNA"/>
</dbReference>
<evidence type="ECO:0000313" key="3">
    <source>
        <dbReference type="EMBL" id="BDS06554.1"/>
    </source>
</evidence>
<sequence>MIKKSFTAKILAIITMTPVFASNIQAANVALGKLYSYSIAPRFTNTAGGNFNTYTDKSRGHASYTTAGAFDTGELTDNFIQTTDSPVSNIGPTAGDAVVGFGTTTGGTPTFISDITIDLAGSFLISEVTIGSYVFTPNANGAPSSLQVAFSTDGSIFTPFTTSNFTGSTTTGHYLLNTGATSANAGFVRVRINGANRQNGNKVTIDEIRVEGVAIPEPSSTSLLGLAGLALIIRRRR</sequence>
<name>A0AAT9FKQ3_9BACT</name>
<dbReference type="KEGG" id="osu:NT6N_15940"/>
<feature type="domain" description="Ice-binding protein C-terminal" evidence="2">
    <location>
        <begin position="214"/>
        <end position="236"/>
    </location>
</feature>
<dbReference type="AlphaFoldDB" id="A0AAT9FKQ3"/>
<dbReference type="InterPro" id="IPR013424">
    <property type="entry name" value="Ice-binding_C"/>
</dbReference>
<protein>
    <recommendedName>
        <fullName evidence="2">Ice-binding protein C-terminal domain-containing protein</fullName>
    </recommendedName>
</protein>
<dbReference type="NCBIfam" id="TIGR02595">
    <property type="entry name" value="PEP_CTERM"/>
    <property type="match status" value="1"/>
</dbReference>
<feature type="signal peptide" evidence="1">
    <location>
        <begin position="1"/>
        <end position="21"/>
    </location>
</feature>
<feature type="chain" id="PRO_5043501823" description="Ice-binding protein C-terminal domain-containing protein" evidence="1">
    <location>
        <begin position="22"/>
        <end position="237"/>
    </location>
</feature>
<proteinExistence type="predicted"/>
<evidence type="ECO:0000256" key="1">
    <source>
        <dbReference type="SAM" id="SignalP"/>
    </source>
</evidence>